<feature type="region of interest" description="Disordered" evidence="1">
    <location>
        <begin position="189"/>
        <end position="227"/>
    </location>
</feature>
<sequence length="361" mass="36996">MSTAGSAPVSSAAAEPEPAATPAAGVTAPEATLTSSITLTSDPTAEDGAPAPEEAPADVKKAVSPPPVDKQAIEATSRPTTVVAQTTTLRFSAQDHALSRTGTPFALKITNPSTGEVHVLTDVIQGTVAPYPTPVPQQIADQGEGSGSMPSATTFINPEGRLVVTEPMSVREAASQGLTAVEILSDPTAANMSGSRAASGTGRGRQEVDSEIPEEETKAEAQVDLSELKELPILDIADAVPPEVMKPASGQVLPSEATRGSSILDNLETPMAELIEGGKHIRLEEEGQRSKGQGELMDDGSTLEKAQTHISEREATQGGSGSPAGNDTLGSRDQTTISKQATQVSTAGGQKSFLGQVFAAE</sequence>
<feature type="region of interest" description="Disordered" evidence="1">
    <location>
        <begin position="279"/>
        <end position="361"/>
    </location>
</feature>
<feature type="region of interest" description="Disordered" evidence="1">
    <location>
        <begin position="1"/>
        <end position="81"/>
    </location>
</feature>
<accession>A0AAV4F4W9</accession>
<organism evidence="2 3">
    <name type="scientific">Elysia marginata</name>
    <dbReference type="NCBI Taxonomy" id="1093978"/>
    <lineage>
        <taxon>Eukaryota</taxon>
        <taxon>Metazoa</taxon>
        <taxon>Spiralia</taxon>
        <taxon>Lophotrochozoa</taxon>
        <taxon>Mollusca</taxon>
        <taxon>Gastropoda</taxon>
        <taxon>Heterobranchia</taxon>
        <taxon>Euthyneura</taxon>
        <taxon>Panpulmonata</taxon>
        <taxon>Sacoglossa</taxon>
        <taxon>Placobranchoidea</taxon>
        <taxon>Plakobranchidae</taxon>
        <taxon>Elysia</taxon>
    </lineage>
</organism>
<feature type="compositionally biased region" description="Low complexity" evidence="1">
    <location>
        <begin position="1"/>
        <end position="32"/>
    </location>
</feature>
<evidence type="ECO:0000313" key="2">
    <source>
        <dbReference type="EMBL" id="GFR68393.1"/>
    </source>
</evidence>
<feature type="compositionally biased region" description="Polar residues" evidence="1">
    <location>
        <begin position="323"/>
        <end position="349"/>
    </location>
</feature>
<protein>
    <submittedName>
        <fullName evidence="2">Uncharacterized protein</fullName>
    </submittedName>
</protein>
<dbReference type="EMBL" id="BMAT01000554">
    <property type="protein sequence ID" value="GFR68393.1"/>
    <property type="molecule type" value="Genomic_DNA"/>
</dbReference>
<evidence type="ECO:0000313" key="3">
    <source>
        <dbReference type="Proteomes" id="UP000762676"/>
    </source>
</evidence>
<feature type="region of interest" description="Disordered" evidence="1">
    <location>
        <begin position="245"/>
        <end position="266"/>
    </location>
</feature>
<feature type="compositionally biased region" description="Basic and acidic residues" evidence="1">
    <location>
        <begin position="306"/>
        <end position="315"/>
    </location>
</feature>
<proteinExistence type="predicted"/>
<name>A0AAV4F4W9_9GAST</name>
<dbReference type="AlphaFoldDB" id="A0AAV4F4W9"/>
<feature type="region of interest" description="Disordered" evidence="1">
    <location>
        <begin position="134"/>
        <end position="155"/>
    </location>
</feature>
<feature type="compositionally biased region" description="Low complexity" evidence="1">
    <location>
        <begin position="42"/>
        <end position="54"/>
    </location>
</feature>
<keyword evidence="3" id="KW-1185">Reference proteome</keyword>
<evidence type="ECO:0000256" key="1">
    <source>
        <dbReference type="SAM" id="MobiDB-lite"/>
    </source>
</evidence>
<reference evidence="2 3" key="1">
    <citation type="journal article" date="2021" name="Elife">
        <title>Chloroplast acquisition without the gene transfer in kleptoplastic sea slugs, Plakobranchus ocellatus.</title>
        <authorList>
            <person name="Maeda T."/>
            <person name="Takahashi S."/>
            <person name="Yoshida T."/>
            <person name="Shimamura S."/>
            <person name="Takaki Y."/>
            <person name="Nagai Y."/>
            <person name="Toyoda A."/>
            <person name="Suzuki Y."/>
            <person name="Arimoto A."/>
            <person name="Ishii H."/>
            <person name="Satoh N."/>
            <person name="Nishiyama T."/>
            <person name="Hasebe M."/>
            <person name="Maruyama T."/>
            <person name="Minagawa J."/>
            <person name="Obokata J."/>
            <person name="Shigenobu S."/>
        </authorList>
    </citation>
    <scope>NUCLEOTIDE SEQUENCE [LARGE SCALE GENOMIC DNA]</scope>
</reference>
<dbReference type="Proteomes" id="UP000762676">
    <property type="component" value="Unassembled WGS sequence"/>
</dbReference>
<gene>
    <name evidence="2" type="ORF">ElyMa_000277200</name>
</gene>
<comment type="caution">
    <text evidence="2">The sequence shown here is derived from an EMBL/GenBank/DDBJ whole genome shotgun (WGS) entry which is preliminary data.</text>
</comment>
<feature type="compositionally biased region" description="Basic and acidic residues" evidence="1">
    <location>
        <begin position="279"/>
        <end position="289"/>
    </location>
</feature>
<feature type="compositionally biased region" description="Basic and acidic residues" evidence="1">
    <location>
        <begin position="215"/>
        <end position="227"/>
    </location>
</feature>